<proteinExistence type="predicted"/>
<dbReference type="Proteomes" id="UP000030706">
    <property type="component" value="Unassembled WGS sequence"/>
</dbReference>
<evidence type="ECO:0000313" key="2">
    <source>
        <dbReference type="EMBL" id="KEQ79987.1"/>
    </source>
</evidence>
<dbReference type="OrthoDB" id="3916133at2759"/>
<dbReference type="RefSeq" id="XP_029756174.1">
    <property type="nucleotide sequence ID" value="XM_029906348.1"/>
</dbReference>
<reference evidence="2 3" key="1">
    <citation type="journal article" date="2014" name="BMC Genomics">
        <title>Genome sequencing of four Aureobasidium pullulans varieties: biotechnological potential, stress tolerance, and description of new species.</title>
        <authorList>
            <person name="Gostin Ar C."/>
            <person name="Ohm R.A."/>
            <person name="Kogej T."/>
            <person name="Sonjak S."/>
            <person name="Turk M."/>
            <person name="Zajc J."/>
            <person name="Zalar P."/>
            <person name="Grube M."/>
            <person name="Sun H."/>
            <person name="Han J."/>
            <person name="Sharma A."/>
            <person name="Chiniquy J."/>
            <person name="Ngan C.Y."/>
            <person name="Lipzen A."/>
            <person name="Barry K."/>
            <person name="Grigoriev I.V."/>
            <person name="Gunde-Cimerman N."/>
        </authorList>
    </citation>
    <scope>NUCLEOTIDE SEQUENCE [LARGE SCALE GENOMIC DNA]</scope>
    <source>
        <strain evidence="2 3">EXF-150</strain>
    </source>
</reference>
<dbReference type="AlphaFoldDB" id="A0A074XD70"/>
<dbReference type="EMBL" id="KL585001">
    <property type="protein sequence ID" value="KEQ79987.1"/>
    <property type="molecule type" value="Genomic_DNA"/>
</dbReference>
<keyword evidence="3" id="KW-1185">Reference proteome</keyword>
<sequence>MPAPKPARPPPRSAPRAPKISAPMNAPKGPRKAPKSARNFRNRRRPVRDQPDGLKASGVEIMRSFRKARNAMAKAADRGHDVIPVLIDCFADTVQRRSAQRPSRDELNRLCEVAYEVLEREYMTGGTRDIVELVMMLAPQARYGRAPSHFHPYVNNPTGAFYGIRSRYMRSAVNQVKMLYGKEAKTGSQPSHSLARDVKKAEYRLADLIGWYARLDGSMNKEEYEFLRTVFPHRMFEDAAEYDLINTGRLDVLLLLGRWV</sequence>
<dbReference type="HOGENOM" id="CLU_1069517_0_0_1"/>
<organism evidence="2 3">
    <name type="scientific">Aureobasidium pullulans EXF-150</name>
    <dbReference type="NCBI Taxonomy" id="1043002"/>
    <lineage>
        <taxon>Eukaryota</taxon>
        <taxon>Fungi</taxon>
        <taxon>Dikarya</taxon>
        <taxon>Ascomycota</taxon>
        <taxon>Pezizomycotina</taxon>
        <taxon>Dothideomycetes</taxon>
        <taxon>Dothideomycetidae</taxon>
        <taxon>Dothideales</taxon>
        <taxon>Saccotheciaceae</taxon>
        <taxon>Aureobasidium</taxon>
    </lineage>
</organism>
<feature type="compositionally biased region" description="Basic residues" evidence="1">
    <location>
        <begin position="29"/>
        <end position="46"/>
    </location>
</feature>
<evidence type="ECO:0000256" key="1">
    <source>
        <dbReference type="SAM" id="MobiDB-lite"/>
    </source>
</evidence>
<feature type="compositionally biased region" description="Low complexity" evidence="1">
    <location>
        <begin position="14"/>
        <end position="23"/>
    </location>
</feature>
<dbReference type="GeneID" id="40748654"/>
<feature type="compositionally biased region" description="Pro residues" evidence="1">
    <location>
        <begin position="1"/>
        <end position="13"/>
    </location>
</feature>
<protein>
    <submittedName>
        <fullName evidence="2">Uncharacterized protein</fullName>
    </submittedName>
</protein>
<accession>A0A074XD70</accession>
<name>A0A074XD70_AURPU</name>
<feature type="region of interest" description="Disordered" evidence="1">
    <location>
        <begin position="1"/>
        <end position="55"/>
    </location>
</feature>
<gene>
    <name evidence="2" type="ORF">M438DRAFT_349242</name>
</gene>
<evidence type="ECO:0000313" key="3">
    <source>
        <dbReference type="Proteomes" id="UP000030706"/>
    </source>
</evidence>